<proteinExistence type="predicted"/>
<protein>
    <submittedName>
        <fullName evidence="1">Uncharacterized protein</fullName>
    </submittedName>
</protein>
<evidence type="ECO:0000313" key="1">
    <source>
        <dbReference type="EMBL" id="KKW91752.1"/>
    </source>
</evidence>
<dbReference type="AlphaFoldDB" id="A0A0M3ANN1"/>
<accession>A0A0M3ANN1</accession>
<reference evidence="1 2" key="1">
    <citation type="submission" date="2015-04" db="EMBL/GenBank/DDBJ databases">
        <title>Genome sequence of aromatic hydrocarbons-degrading Sphingobium chungbukense DJ77.</title>
        <authorList>
            <person name="Kim Y.-C."/>
            <person name="Chae J.-C."/>
        </authorList>
    </citation>
    <scope>NUCLEOTIDE SEQUENCE [LARGE SCALE GENOMIC DNA]</scope>
    <source>
        <strain evidence="1 2">DJ77</strain>
    </source>
</reference>
<keyword evidence="2" id="KW-1185">Reference proteome</keyword>
<dbReference type="EMBL" id="LBIC01000005">
    <property type="protein sequence ID" value="KKW91752.1"/>
    <property type="molecule type" value="Genomic_DNA"/>
</dbReference>
<comment type="caution">
    <text evidence="1">The sequence shown here is derived from an EMBL/GenBank/DDBJ whole genome shotgun (WGS) entry which is preliminary data.</text>
</comment>
<organism evidence="1 2">
    <name type="scientific">Sphingobium chungbukense</name>
    <dbReference type="NCBI Taxonomy" id="56193"/>
    <lineage>
        <taxon>Bacteria</taxon>
        <taxon>Pseudomonadati</taxon>
        <taxon>Pseudomonadota</taxon>
        <taxon>Alphaproteobacteria</taxon>
        <taxon>Sphingomonadales</taxon>
        <taxon>Sphingomonadaceae</taxon>
        <taxon>Sphingobium</taxon>
    </lineage>
</organism>
<name>A0A0M3ANN1_9SPHN</name>
<sequence length="80" mass="8657">MRDFDLARGVARYRLRSVIGPFSQGQGWHIAMVLETHAMPGRHLLHQGADWSMAAKGGGANLDAAQMRNVTVPPAGSMQT</sequence>
<gene>
    <name evidence="1" type="ORF">YP76_11520</name>
</gene>
<dbReference type="Proteomes" id="UP000033874">
    <property type="component" value="Unassembled WGS sequence"/>
</dbReference>
<evidence type="ECO:0000313" key="2">
    <source>
        <dbReference type="Proteomes" id="UP000033874"/>
    </source>
</evidence>